<dbReference type="AlphaFoldDB" id="A0A8P4G320"/>
<dbReference type="GeneTree" id="ENSGT00940000168169"/>
<evidence type="ECO:0000259" key="2">
    <source>
        <dbReference type="Pfam" id="PF15248"/>
    </source>
</evidence>
<dbReference type="PANTHER" id="PTHR28604:SF1">
    <property type="entry name" value="PROLINE-RICH PROTEIN 29"/>
    <property type="match status" value="1"/>
</dbReference>
<dbReference type="Pfam" id="PF15248">
    <property type="entry name" value="DUF4587"/>
    <property type="match status" value="1"/>
</dbReference>
<dbReference type="GeneID" id="127356231"/>
<feature type="domain" description="DUF4587" evidence="2">
    <location>
        <begin position="52"/>
        <end position="117"/>
    </location>
</feature>
<reference evidence="3" key="1">
    <citation type="submission" date="2025-08" db="UniProtKB">
        <authorList>
            <consortium name="Ensembl"/>
        </authorList>
    </citation>
    <scope>IDENTIFICATION</scope>
</reference>
<sequence>MAWTEDIYPHFEPYDPHAFQIFPAPQQPPTILQQLPATMMPPGSAASIRPGGHVKEDLVELMMIQNAQMHQVIMNNMTMSALSSFGYSGPPSGPAAPRDLVVIQENEAHQETYHHYYHHAPFLFYPEWLLHQATLVHQDPNNPPSSPPHTDRPAVPPSPPNATGIVGADVTPAAESNSAAEAKAEKKRN</sequence>
<dbReference type="Proteomes" id="UP000694389">
    <property type="component" value="Unassembled WGS sequence"/>
</dbReference>
<organism evidence="3 4">
    <name type="scientific">Dicentrarchus labrax</name>
    <name type="common">European seabass</name>
    <name type="synonym">Morone labrax</name>
    <dbReference type="NCBI Taxonomy" id="13489"/>
    <lineage>
        <taxon>Eukaryota</taxon>
        <taxon>Metazoa</taxon>
        <taxon>Chordata</taxon>
        <taxon>Craniata</taxon>
        <taxon>Vertebrata</taxon>
        <taxon>Euteleostomi</taxon>
        <taxon>Actinopterygii</taxon>
        <taxon>Neopterygii</taxon>
        <taxon>Teleostei</taxon>
        <taxon>Neoteleostei</taxon>
        <taxon>Acanthomorphata</taxon>
        <taxon>Eupercaria</taxon>
        <taxon>Moronidae</taxon>
        <taxon>Dicentrarchus</taxon>
    </lineage>
</organism>
<dbReference type="RefSeq" id="XP_051243781.1">
    <property type="nucleotide sequence ID" value="XM_051387821.1"/>
</dbReference>
<name>A0A8P4G320_DICLA</name>
<evidence type="ECO:0000313" key="4">
    <source>
        <dbReference type="Proteomes" id="UP000694389"/>
    </source>
</evidence>
<feature type="region of interest" description="Disordered" evidence="1">
    <location>
        <begin position="137"/>
        <end position="189"/>
    </location>
</feature>
<proteinExistence type="predicted"/>
<evidence type="ECO:0000256" key="1">
    <source>
        <dbReference type="SAM" id="MobiDB-lite"/>
    </source>
</evidence>
<dbReference type="InterPro" id="IPR038915">
    <property type="entry name" value="PRR29-like"/>
</dbReference>
<protein>
    <recommendedName>
        <fullName evidence="2">DUF4587 domain-containing protein</fullName>
    </recommendedName>
</protein>
<reference evidence="3" key="2">
    <citation type="submission" date="2025-09" db="UniProtKB">
        <authorList>
            <consortium name="Ensembl"/>
        </authorList>
    </citation>
    <scope>IDENTIFICATION</scope>
</reference>
<accession>A0A8P4G320</accession>
<dbReference type="OMA" id="QVIMNNI"/>
<keyword evidence="4" id="KW-1185">Reference proteome</keyword>
<dbReference type="InterPro" id="IPR027904">
    <property type="entry name" value="DUF4587"/>
</dbReference>
<evidence type="ECO:0000313" key="3">
    <source>
        <dbReference type="Ensembl" id="ENSDLAP00005070698.1"/>
    </source>
</evidence>
<dbReference type="OrthoDB" id="8962708at2759"/>
<gene>
    <name evidence="3" type="primary">LOC127356231</name>
</gene>
<dbReference type="Ensembl" id="ENSDLAT00005081596.1">
    <property type="protein sequence ID" value="ENSDLAP00005070698.1"/>
    <property type="gene ID" value="ENSDLAG00005030937.1"/>
</dbReference>
<dbReference type="PANTHER" id="PTHR28604">
    <property type="match status" value="1"/>
</dbReference>